<dbReference type="GO" id="GO:0003677">
    <property type="term" value="F:DNA binding"/>
    <property type="evidence" value="ECO:0007669"/>
    <property type="project" value="UniProtKB-UniRule"/>
</dbReference>
<dbReference type="SMART" id="SM00862">
    <property type="entry name" value="Trans_reg_C"/>
    <property type="match status" value="1"/>
</dbReference>
<dbReference type="RefSeq" id="WP_099308573.1">
    <property type="nucleotide sequence ID" value="NZ_PDVP01000021.1"/>
</dbReference>
<comment type="caution">
    <text evidence="5">The sequence shown here is derived from an EMBL/GenBank/DDBJ whole genome shotgun (WGS) entry which is preliminary data.</text>
</comment>
<dbReference type="GO" id="GO:0006355">
    <property type="term" value="P:regulation of DNA-templated transcription"/>
    <property type="evidence" value="ECO:0007669"/>
    <property type="project" value="InterPro"/>
</dbReference>
<evidence type="ECO:0000256" key="3">
    <source>
        <dbReference type="PROSITE-ProRule" id="PRU01091"/>
    </source>
</evidence>
<gene>
    <name evidence="5" type="ORF">CSC94_22190</name>
</gene>
<organism evidence="5 6">
    <name type="scientific">Zhengella mangrovi</name>
    <dbReference type="NCBI Taxonomy" id="1982044"/>
    <lineage>
        <taxon>Bacteria</taxon>
        <taxon>Pseudomonadati</taxon>
        <taxon>Pseudomonadota</taxon>
        <taxon>Alphaproteobacteria</taxon>
        <taxon>Hyphomicrobiales</taxon>
        <taxon>Notoacmeibacteraceae</taxon>
        <taxon>Zhengella</taxon>
    </lineage>
</organism>
<evidence type="ECO:0000256" key="2">
    <source>
        <dbReference type="PROSITE-ProRule" id="PRU00339"/>
    </source>
</evidence>
<dbReference type="Proteomes" id="UP000221168">
    <property type="component" value="Unassembled WGS sequence"/>
</dbReference>
<dbReference type="InterPro" id="IPR001867">
    <property type="entry name" value="OmpR/PhoB-type_DNA-bd"/>
</dbReference>
<feature type="repeat" description="TPR" evidence="2">
    <location>
        <begin position="354"/>
        <end position="387"/>
    </location>
</feature>
<accession>A0A2G1QHG9</accession>
<dbReference type="OrthoDB" id="9807521at2"/>
<dbReference type="SMART" id="SM00028">
    <property type="entry name" value="TPR"/>
    <property type="match status" value="3"/>
</dbReference>
<sequence length="521" mass="56840">MIYRFGDFTLDLPAAELRRSGGAAIAVERQVFLLLVLLVRNGHRLTTHNEIVETVWNGAAISDATISSRIRSARAAIGDDGTRQQAIRTLRGRGFRFEMAVTVDAAPLPLHAAPRSDGPETGHASERSQAPSIAVLRFSAGSQSPHSQLLGTAIAHELIVTLSRMKWLTVIARGSSFQFSPVAEAQNVGQRLDVRYLLSGRIEERGGTLVLAPLLTVARSGEVIWADRFEGPLDDVHLLKEEVARAVVTAAEIDIPRHEARLAQQMPSEALDAWAHYHLGLNHIYRFTEKDNEKSAGHFSKALALAPDFARAHAGMSFVAFQRAFSNFDGDSKAAAHDARTSAERAMELAPGDPLSNFVLGRSYWVLQDPENACSHLERAVALNPSYAQGHYSLGLVQALAGNSEPVQAHADAAIRLSPIDPLLYGMHGMRAWAALNAGDWSRAAFWASKSARTPGAHYLVDMLAASVNAVAGESREAAYFAERTRRRRPDANLEQFISAFVFPGWNERRPLAAALQRLGF</sequence>
<dbReference type="InterPro" id="IPR036388">
    <property type="entry name" value="WH-like_DNA-bd_sf"/>
</dbReference>
<dbReference type="InterPro" id="IPR011990">
    <property type="entry name" value="TPR-like_helical_dom_sf"/>
</dbReference>
<dbReference type="InterPro" id="IPR016032">
    <property type="entry name" value="Sig_transdc_resp-reg_C-effctor"/>
</dbReference>
<keyword evidence="2" id="KW-0802">TPR repeat</keyword>
<feature type="DNA-binding region" description="OmpR/PhoB-type" evidence="3">
    <location>
        <begin position="1"/>
        <end position="99"/>
    </location>
</feature>
<dbReference type="InterPro" id="IPR019734">
    <property type="entry name" value="TPR_rpt"/>
</dbReference>
<dbReference type="AlphaFoldDB" id="A0A2G1QHG9"/>
<dbReference type="PROSITE" id="PS50005">
    <property type="entry name" value="TPR"/>
    <property type="match status" value="1"/>
</dbReference>
<evidence type="ECO:0000256" key="1">
    <source>
        <dbReference type="ARBA" id="ARBA00023125"/>
    </source>
</evidence>
<dbReference type="Gene3D" id="1.25.40.10">
    <property type="entry name" value="Tetratricopeptide repeat domain"/>
    <property type="match status" value="1"/>
</dbReference>
<dbReference type="SUPFAM" id="SSF48452">
    <property type="entry name" value="TPR-like"/>
    <property type="match status" value="1"/>
</dbReference>
<name>A0A2G1QHG9_9HYPH</name>
<evidence type="ECO:0000313" key="5">
    <source>
        <dbReference type="EMBL" id="PHP64894.1"/>
    </source>
</evidence>
<reference evidence="5 6" key="1">
    <citation type="submission" date="2017-10" db="EMBL/GenBank/DDBJ databases">
        <title>Sedimentibacterium mangrovi gen. nov., sp. nov., a novel member of family Phyllobacteriacea isolated from mangrove sediment.</title>
        <authorList>
            <person name="Liao H."/>
            <person name="Tian Y."/>
        </authorList>
    </citation>
    <scope>NUCLEOTIDE SEQUENCE [LARGE SCALE GENOMIC DNA]</scope>
    <source>
        <strain evidence="5 6">X9-2-2</strain>
    </source>
</reference>
<evidence type="ECO:0000313" key="6">
    <source>
        <dbReference type="Proteomes" id="UP000221168"/>
    </source>
</evidence>
<dbReference type="PROSITE" id="PS51755">
    <property type="entry name" value="OMPR_PHOB"/>
    <property type="match status" value="1"/>
</dbReference>
<keyword evidence="1 3" id="KW-0238">DNA-binding</keyword>
<keyword evidence="6" id="KW-1185">Reference proteome</keyword>
<dbReference type="GO" id="GO:0000160">
    <property type="term" value="P:phosphorelay signal transduction system"/>
    <property type="evidence" value="ECO:0007669"/>
    <property type="project" value="InterPro"/>
</dbReference>
<evidence type="ECO:0000259" key="4">
    <source>
        <dbReference type="PROSITE" id="PS51755"/>
    </source>
</evidence>
<dbReference type="Gene3D" id="1.10.10.10">
    <property type="entry name" value="Winged helix-like DNA-binding domain superfamily/Winged helix DNA-binding domain"/>
    <property type="match status" value="1"/>
</dbReference>
<feature type="domain" description="OmpR/PhoB-type" evidence="4">
    <location>
        <begin position="1"/>
        <end position="99"/>
    </location>
</feature>
<dbReference type="EMBL" id="PDVP01000021">
    <property type="protein sequence ID" value="PHP64894.1"/>
    <property type="molecule type" value="Genomic_DNA"/>
</dbReference>
<dbReference type="SUPFAM" id="SSF46894">
    <property type="entry name" value="C-terminal effector domain of the bipartite response regulators"/>
    <property type="match status" value="1"/>
</dbReference>
<protein>
    <submittedName>
        <fullName evidence="5">Transcriptional regulator</fullName>
    </submittedName>
</protein>
<proteinExistence type="predicted"/>
<dbReference type="Pfam" id="PF00486">
    <property type="entry name" value="Trans_reg_C"/>
    <property type="match status" value="1"/>
</dbReference>